<keyword evidence="6" id="KW-0732">Signal</keyword>
<evidence type="ECO:0000256" key="8">
    <source>
        <dbReference type="ARBA" id="ARBA00023157"/>
    </source>
</evidence>
<comment type="subcellular location">
    <subcellularLocation>
        <location evidence="1">Secreted</location>
    </subcellularLocation>
</comment>
<dbReference type="InterPro" id="IPR001134">
    <property type="entry name" value="Netrin_domain"/>
</dbReference>
<feature type="domain" description="NTR" evidence="12">
    <location>
        <begin position="216"/>
        <end position="342"/>
    </location>
</feature>
<dbReference type="GO" id="GO:0060070">
    <property type="term" value="P:canonical Wnt signaling pathway"/>
    <property type="evidence" value="ECO:0007669"/>
    <property type="project" value="TreeGrafter"/>
</dbReference>
<dbReference type="SUPFAM" id="SSF63501">
    <property type="entry name" value="Frizzled cysteine-rich domain"/>
    <property type="match status" value="1"/>
</dbReference>
<dbReference type="Proteomes" id="UP001162480">
    <property type="component" value="Chromosome 24"/>
</dbReference>
<evidence type="ECO:0000259" key="12">
    <source>
        <dbReference type="PROSITE" id="PS50189"/>
    </source>
</evidence>
<dbReference type="GO" id="GO:0035567">
    <property type="term" value="P:non-canonical Wnt signaling pathway"/>
    <property type="evidence" value="ECO:0007669"/>
    <property type="project" value="TreeGrafter"/>
</dbReference>
<dbReference type="PROSITE" id="PS50038">
    <property type="entry name" value="FZ"/>
    <property type="match status" value="1"/>
</dbReference>
<dbReference type="AlphaFoldDB" id="A0AA36FJK3"/>
<reference evidence="13" key="1">
    <citation type="submission" date="2023-08" db="EMBL/GenBank/DDBJ databases">
        <authorList>
            <person name="Alioto T."/>
            <person name="Alioto T."/>
            <person name="Gomez Garrido J."/>
        </authorList>
    </citation>
    <scope>NUCLEOTIDE SEQUENCE</scope>
</reference>
<dbReference type="Pfam" id="PF01392">
    <property type="entry name" value="Fz"/>
    <property type="match status" value="1"/>
</dbReference>
<evidence type="ECO:0000256" key="1">
    <source>
        <dbReference type="ARBA" id="ARBA00004613"/>
    </source>
</evidence>
<proteinExistence type="inferred from homology"/>
<feature type="region of interest" description="Disordered" evidence="10">
    <location>
        <begin position="353"/>
        <end position="409"/>
    </location>
</feature>
<keyword evidence="7" id="KW-0221">Differentiation</keyword>
<dbReference type="SMART" id="SM00063">
    <property type="entry name" value="FRI"/>
    <property type="match status" value="1"/>
</dbReference>
<evidence type="ECO:0000313" key="13">
    <source>
        <dbReference type="EMBL" id="CAI9740017.1"/>
    </source>
</evidence>
<evidence type="ECO:0000256" key="2">
    <source>
        <dbReference type="ARBA" id="ARBA00010054"/>
    </source>
</evidence>
<evidence type="ECO:0000256" key="6">
    <source>
        <dbReference type="ARBA" id="ARBA00022729"/>
    </source>
</evidence>
<feature type="disulfide bond" evidence="9">
    <location>
        <begin position="104"/>
        <end position="150"/>
    </location>
</feature>
<dbReference type="InterPro" id="IPR020067">
    <property type="entry name" value="Frizzled_dom"/>
</dbReference>
<dbReference type="PROSITE" id="PS50189">
    <property type="entry name" value="NTR"/>
    <property type="match status" value="1"/>
</dbReference>
<organism evidence="13 14">
    <name type="scientific">Octopus vulgaris</name>
    <name type="common">Common octopus</name>
    <dbReference type="NCBI Taxonomy" id="6645"/>
    <lineage>
        <taxon>Eukaryota</taxon>
        <taxon>Metazoa</taxon>
        <taxon>Spiralia</taxon>
        <taxon>Lophotrochozoa</taxon>
        <taxon>Mollusca</taxon>
        <taxon>Cephalopoda</taxon>
        <taxon>Coleoidea</taxon>
        <taxon>Octopodiformes</taxon>
        <taxon>Octopoda</taxon>
        <taxon>Incirrata</taxon>
        <taxon>Octopodidae</taxon>
        <taxon>Octopus</taxon>
    </lineage>
</organism>
<dbReference type="GO" id="GO:0005615">
    <property type="term" value="C:extracellular space"/>
    <property type="evidence" value="ECO:0007669"/>
    <property type="project" value="TreeGrafter"/>
</dbReference>
<keyword evidence="3" id="KW-0217">Developmental protein</keyword>
<keyword evidence="14" id="KW-1185">Reference proteome</keyword>
<dbReference type="InterPro" id="IPR036790">
    <property type="entry name" value="Frizzled_dom_sf"/>
</dbReference>
<dbReference type="GO" id="GO:0017147">
    <property type="term" value="F:Wnt-protein binding"/>
    <property type="evidence" value="ECO:0007669"/>
    <property type="project" value="TreeGrafter"/>
</dbReference>
<feature type="compositionally biased region" description="Basic residues" evidence="10">
    <location>
        <begin position="364"/>
        <end position="399"/>
    </location>
</feature>
<sequence length="409" mass="46455">MVKIAMTGTHLLLVRRQQHTSCLSIREALLLVVLLLLSINKVIVAVDAGESSEDAAGGGGGVGGLGGKEMIKPYSLDTSMTEDWAGLRMQRHRCVDIPSNLTLCQNVGYKQMRLPNFFAHDNIPEVGQQSAIWISLIGRKCHPDTKLFLCSLFTPICLEQVINPCNSLCTAVKQSCESIMLQWGYPWPKILGCDQFPLDHDLCIHPQHTIPEDNICQPCKEPDTFEGLVDSFCRAGAVFRVTVDSVNAENGYLRVNFMRKKRAYKRGSLVKKQIRKLAGYIPVTNKCDCAKNNASLIAPKKRLLVMGRMEQDKFLLFFVSPYQRKSEGFRAATKMWKKDNPCKSWAIPDVYNRDKTEKKEKNKTDKKRNRNDKKNRKKKKRRRKKKGSKKRNKDRKKSKKGNEVSPPSQ</sequence>
<comment type="similarity">
    <text evidence="2">Belongs to the secreted frizzled-related protein (sFRP) family.</text>
</comment>
<dbReference type="FunFam" id="1.10.2000.10:FF:000001">
    <property type="entry name" value="secreted frizzled-related protein 2"/>
    <property type="match status" value="1"/>
</dbReference>
<keyword evidence="5" id="KW-0879">Wnt signaling pathway</keyword>
<protein>
    <submittedName>
        <fullName evidence="13">Secreted frizzled-related protein 1-like isoform X1</fullName>
    </submittedName>
</protein>
<dbReference type="SUPFAM" id="SSF50242">
    <property type="entry name" value="TIMP-like"/>
    <property type="match status" value="1"/>
</dbReference>
<feature type="domain" description="FZ" evidence="11">
    <location>
        <begin position="89"/>
        <end position="206"/>
    </location>
</feature>
<dbReference type="GO" id="GO:0030154">
    <property type="term" value="P:cell differentiation"/>
    <property type="evidence" value="ECO:0007669"/>
    <property type="project" value="UniProtKB-KW"/>
</dbReference>
<keyword evidence="4" id="KW-0964">Secreted</keyword>
<feature type="disulfide bond" evidence="9">
    <location>
        <begin position="169"/>
        <end position="193"/>
    </location>
</feature>
<evidence type="ECO:0000259" key="11">
    <source>
        <dbReference type="PROSITE" id="PS50038"/>
    </source>
</evidence>
<accession>A0AA36FJK3</accession>
<dbReference type="Gene3D" id="2.40.50.120">
    <property type="match status" value="1"/>
</dbReference>
<evidence type="ECO:0000256" key="3">
    <source>
        <dbReference type="ARBA" id="ARBA00022473"/>
    </source>
</evidence>
<comment type="caution">
    <text evidence="9">Lacks conserved residue(s) required for the propagation of feature annotation.</text>
</comment>
<dbReference type="InterPro" id="IPR008993">
    <property type="entry name" value="TIMP-like_OB-fold"/>
</dbReference>
<evidence type="ECO:0000256" key="7">
    <source>
        <dbReference type="ARBA" id="ARBA00022782"/>
    </source>
</evidence>
<name>A0AA36FJK3_OCTVU</name>
<dbReference type="InterPro" id="IPR015526">
    <property type="entry name" value="Frizzled/SFRP"/>
</dbReference>
<evidence type="ECO:0000256" key="9">
    <source>
        <dbReference type="PROSITE-ProRule" id="PRU00090"/>
    </source>
</evidence>
<evidence type="ECO:0000256" key="10">
    <source>
        <dbReference type="SAM" id="MobiDB-lite"/>
    </source>
</evidence>
<dbReference type="PANTHER" id="PTHR11309:SF148">
    <property type="entry name" value="SECRETED FRIZZLED-RELATED PROTEIN 1"/>
    <property type="match status" value="1"/>
</dbReference>
<evidence type="ECO:0000313" key="14">
    <source>
        <dbReference type="Proteomes" id="UP001162480"/>
    </source>
</evidence>
<keyword evidence="8 9" id="KW-1015">Disulfide bond</keyword>
<evidence type="ECO:0000256" key="4">
    <source>
        <dbReference type="ARBA" id="ARBA00022525"/>
    </source>
</evidence>
<feature type="compositionally biased region" description="Basic and acidic residues" evidence="10">
    <location>
        <begin position="353"/>
        <end position="363"/>
    </location>
</feature>
<dbReference type="EMBL" id="OX597837">
    <property type="protein sequence ID" value="CAI9740017.1"/>
    <property type="molecule type" value="Genomic_DNA"/>
</dbReference>
<evidence type="ECO:0000256" key="5">
    <source>
        <dbReference type="ARBA" id="ARBA00022687"/>
    </source>
</evidence>
<gene>
    <name evidence="13" type="ORF">OCTVUL_1B009976</name>
</gene>
<dbReference type="PANTHER" id="PTHR11309">
    <property type="entry name" value="FRIZZLED"/>
    <property type="match status" value="1"/>
</dbReference>
<dbReference type="Gene3D" id="1.10.2000.10">
    <property type="entry name" value="Frizzled cysteine-rich domain"/>
    <property type="match status" value="1"/>
</dbReference>